<dbReference type="InterPro" id="IPR013154">
    <property type="entry name" value="ADH-like_N"/>
</dbReference>
<dbReference type="Proteomes" id="UP000326702">
    <property type="component" value="Chromosome"/>
</dbReference>
<dbReference type="PANTHER" id="PTHR44154">
    <property type="entry name" value="QUINONE OXIDOREDUCTASE"/>
    <property type="match status" value="1"/>
</dbReference>
<dbReference type="SUPFAM" id="SSF50129">
    <property type="entry name" value="GroES-like"/>
    <property type="match status" value="1"/>
</dbReference>
<proteinExistence type="predicted"/>
<evidence type="ECO:0000256" key="1">
    <source>
        <dbReference type="ARBA" id="ARBA00022857"/>
    </source>
</evidence>
<dbReference type="SUPFAM" id="SSF51735">
    <property type="entry name" value="NAD(P)-binding Rossmann-fold domains"/>
    <property type="match status" value="1"/>
</dbReference>
<dbReference type="SMART" id="SM00829">
    <property type="entry name" value="PKS_ER"/>
    <property type="match status" value="1"/>
</dbReference>
<dbReference type="GO" id="GO:0003960">
    <property type="term" value="F:quinone reductase (NADPH) activity"/>
    <property type="evidence" value="ECO:0007669"/>
    <property type="project" value="UniProtKB-EC"/>
</dbReference>
<dbReference type="PANTHER" id="PTHR44154:SF1">
    <property type="entry name" value="QUINONE OXIDOREDUCTASE"/>
    <property type="match status" value="1"/>
</dbReference>
<dbReference type="Pfam" id="PF08240">
    <property type="entry name" value="ADH_N"/>
    <property type="match status" value="1"/>
</dbReference>
<dbReference type="InterPro" id="IPR011032">
    <property type="entry name" value="GroES-like_sf"/>
</dbReference>
<keyword evidence="3" id="KW-0560">Oxidoreductase</keyword>
<dbReference type="EMBL" id="CP045529">
    <property type="protein sequence ID" value="QFU99308.1"/>
    <property type="molecule type" value="Genomic_DNA"/>
</dbReference>
<dbReference type="KEGG" id="lxl:KDY119_02836"/>
<gene>
    <name evidence="3" type="ORF">KDY119_02836</name>
</gene>
<dbReference type="Gene3D" id="3.90.180.10">
    <property type="entry name" value="Medium-chain alcohol dehydrogenases, catalytic domain"/>
    <property type="match status" value="1"/>
</dbReference>
<name>A0A5P9QCW1_9MICO</name>
<evidence type="ECO:0000313" key="3">
    <source>
        <dbReference type="EMBL" id="QFU99308.1"/>
    </source>
</evidence>
<sequence length="351" mass="35256">MILTFRRADAGVHYGHDGSAVGTAQTYEGGTVQAVTIERFGDPSGMVTTDLPVPEPGPGQVVVATEAIGVGGVDAVIRRGTLSGYGFAAGLIPGGEVAGAVAGVGPDVDPGWLGRRVWASTGTGGAYVELAVARVADVVELPDGLSAVDAVTLGSAAPVAHFALEHARFGAGQSVLVRGAAGSIGIAAVELAARGGASAIAVTTSSAGRGARLRELGATHVLDRLGVGEPDAPAAFDVVVDVVGGPDLPAFLDRLAPNGRLVLVGAVAGMPPADFGTRLIRSFQQSRSFATFSLDTVPTAARDTARADLFAAAARGELHAVVHDVVPLSAAAEAHRRMDDGSVFGRIVLVP</sequence>
<protein>
    <submittedName>
        <fullName evidence="3">NADPH:quinone reductase</fullName>
        <ecNumber evidence="3">1.6.5.5</ecNumber>
    </submittedName>
</protein>
<dbReference type="InterPro" id="IPR020843">
    <property type="entry name" value="ER"/>
</dbReference>
<dbReference type="AlphaFoldDB" id="A0A5P9QCW1"/>
<organism evidence="3 4">
    <name type="scientific">Luteimicrobium xylanilyticum</name>
    <dbReference type="NCBI Taxonomy" id="1133546"/>
    <lineage>
        <taxon>Bacteria</taxon>
        <taxon>Bacillati</taxon>
        <taxon>Actinomycetota</taxon>
        <taxon>Actinomycetes</taxon>
        <taxon>Micrococcales</taxon>
        <taxon>Luteimicrobium</taxon>
    </lineage>
</organism>
<dbReference type="Pfam" id="PF13602">
    <property type="entry name" value="ADH_zinc_N_2"/>
    <property type="match status" value="1"/>
</dbReference>
<evidence type="ECO:0000259" key="2">
    <source>
        <dbReference type="SMART" id="SM00829"/>
    </source>
</evidence>
<accession>A0A5P9QCW1</accession>
<feature type="domain" description="Enoyl reductase (ER)" evidence="2">
    <location>
        <begin position="41"/>
        <end position="349"/>
    </location>
</feature>
<keyword evidence="4" id="KW-1185">Reference proteome</keyword>
<evidence type="ECO:0000313" key="4">
    <source>
        <dbReference type="Proteomes" id="UP000326702"/>
    </source>
</evidence>
<dbReference type="InterPro" id="IPR051603">
    <property type="entry name" value="Zinc-ADH_QOR/CCCR"/>
</dbReference>
<dbReference type="InterPro" id="IPR036291">
    <property type="entry name" value="NAD(P)-bd_dom_sf"/>
</dbReference>
<dbReference type="Gene3D" id="3.40.50.720">
    <property type="entry name" value="NAD(P)-binding Rossmann-like Domain"/>
    <property type="match status" value="1"/>
</dbReference>
<keyword evidence="1" id="KW-0521">NADP</keyword>
<dbReference type="EC" id="1.6.5.5" evidence="3"/>
<reference evidence="3 4" key="1">
    <citation type="submission" date="2019-10" db="EMBL/GenBank/DDBJ databases">
        <title>Genome sequence of Luteimicrobium xylanilyticum HY-24.</title>
        <authorList>
            <person name="Kim D.Y."/>
            <person name="Park H.-Y."/>
        </authorList>
    </citation>
    <scope>NUCLEOTIDE SEQUENCE [LARGE SCALE GENOMIC DNA]</scope>
    <source>
        <strain evidence="3 4">HY-24</strain>
    </source>
</reference>